<dbReference type="PANTHER" id="PTHR11697">
    <property type="entry name" value="GENERAL TRANSCRIPTION FACTOR 2-RELATED ZINC FINGER PROTEIN"/>
    <property type="match status" value="1"/>
</dbReference>
<proteinExistence type="predicted"/>
<evidence type="ECO:0000313" key="1">
    <source>
        <dbReference type="EnsemblMetazoa" id="Aqu2.1.22848_001"/>
    </source>
</evidence>
<dbReference type="OMA" id="THWICRY"/>
<dbReference type="EnsemblMetazoa" id="Aqu2.1.22848_001">
    <property type="protein sequence ID" value="Aqu2.1.22848_001"/>
    <property type="gene ID" value="Aqu2.1.22848"/>
</dbReference>
<dbReference type="InParanoid" id="A0A1X7U5B4"/>
<accession>A0A1X7U5B4</accession>
<protein>
    <submittedName>
        <fullName evidence="1">Uncharacterized protein</fullName>
    </submittedName>
</protein>
<reference evidence="1" key="1">
    <citation type="submission" date="2017-05" db="UniProtKB">
        <authorList>
            <consortium name="EnsemblMetazoa"/>
        </authorList>
    </citation>
    <scope>IDENTIFICATION</scope>
</reference>
<dbReference type="PANTHER" id="PTHR11697:SF230">
    <property type="entry name" value="ZINC FINGER, MYM DOMAIN CONTAINING 1"/>
    <property type="match status" value="1"/>
</dbReference>
<name>A0A1X7U5B4_AMPQE</name>
<organism evidence="1">
    <name type="scientific">Amphimedon queenslandica</name>
    <name type="common">Sponge</name>
    <dbReference type="NCBI Taxonomy" id="400682"/>
    <lineage>
        <taxon>Eukaryota</taxon>
        <taxon>Metazoa</taxon>
        <taxon>Porifera</taxon>
        <taxon>Demospongiae</taxon>
        <taxon>Heteroscleromorpha</taxon>
        <taxon>Haplosclerida</taxon>
        <taxon>Niphatidae</taxon>
        <taxon>Amphimedon</taxon>
    </lineage>
</organism>
<sequence length="127" mass="14485">MQRLSDTRWACRYAAVESVCSTYDLIFATLESIKDGDDKAKAVEANGILFQIRSLKFVFILAMFLRILSCTKRLSDELQCKGIDMAKAVELITATIQTINEFRGEEHWEQIYSIKRGLLSCMTLTSF</sequence>
<dbReference type="AlphaFoldDB" id="A0A1X7U5B4"/>
<dbReference type="OrthoDB" id="1739706at2759"/>
<dbReference type="InterPro" id="IPR055298">
    <property type="entry name" value="AtLOH3-like"/>
</dbReference>